<keyword evidence="6" id="KW-1185">Reference proteome</keyword>
<dbReference type="InterPro" id="IPR019826">
    <property type="entry name" value="Carboxylesterase_B_AS"/>
</dbReference>
<evidence type="ECO:0000256" key="3">
    <source>
        <dbReference type="RuleBase" id="RU361235"/>
    </source>
</evidence>
<dbReference type="EC" id="3.1.1.-" evidence="3"/>
<evidence type="ECO:0000256" key="1">
    <source>
        <dbReference type="ARBA" id="ARBA00005964"/>
    </source>
</evidence>
<comment type="caution">
    <text evidence="5">The sequence shown here is derived from an EMBL/GenBank/DDBJ whole genome shotgun (WGS) entry which is preliminary data.</text>
</comment>
<protein>
    <recommendedName>
        <fullName evidence="3">Carboxylic ester hydrolase</fullName>
        <ecNumber evidence="3">3.1.1.-</ecNumber>
    </recommendedName>
</protein>
<dbReference type="InterPro" id="IPR029058">
    <property type="entry name" value="AB_hydrolase_fold"/>
</dbReference>
<dbReference type="GO" id="GO:0052689">
    <property type="term" value="F:carboxylic ester hydrolase activity"/>
    <property type="evidence" value="ECO:0007669"/>
    <property type="project" value="TreeGrafter"/>
</dbReference>
<accession>A0A9P4M578</accession>
<feature type="chain" id="PRO_5040535363" description="Carboxylic ester hydrolase" evidence="3">
    <location>
        <begin position="22"/>
        <end position="555"/>
    </location>
</feature>
<reference evidence="5" key="1">
    <citation type="journal article" date="2020" name="Stud. Mycol.">
        <title>101 Dothideomycetes genomes: a test case for predicting lifestyles and emergence of pathogens.</title>
        <authorList>
            <person name="Haridas S."/>
            <person name="Albert R."/>
            <person name="Binder M."/>
            <person name="Bloem J."/>
            <person name="Labutti K."/>
            <person name="Salamov A."/>
            <person name="Andreopoulos B."/>
            <person name="Baker S."/>
            <person name="Barry K."/>
            <person name="Bills G."/>
            <person name="Bluhm B."/>
            <person name="Cannon C."/>
            <person name="Castanera R."/>
            <person name="Culley D."/>
            <person name="Daum C."/>
            <person name="Ezra D."/>
            <person name="Gonzalez J."/>
            <person name="Henrissat B."/>
            <person name="Kuo A."/>
            <person name="Liang C."/>
            <person name="Lipzen A."/>
            <person name="Lutzoni F."/>
            <person name="Magnuson J."/>
            <person name="Mondo S."/>
            <person name="Nolan M."/>
            <person name="Ohm R."/>
            <person name="Pangilinan J."/>
            <person name="Park H.-J."/>
            <person name="Ramirez L."/>
            <person name="Alfaro M."/>
            <person name="Sun H."/>
            <person name="Tritt A."/>
            <person name="Yoshinaga Y."/>
            <person name="Zwiers L.-H."/>
            <person name="Turgeon B."/>
            <person name="Goodwin S."/>
            <person name="Spatafora J."/>
            <person name="Crous P."/>
            <person name="Grigoriev I."/>
        </authorList>
    </citation>
    <scope>NUCLEOTIDE SEQUENCE</scope>
    <source>
        <strain evidence="5">CBS 133067</strain>
    </source>
</reference>
<keyword evidence="2 3" id="KW-0378">Hydrolase</keyword>
<dbReference type="PANTHER" id="PTHR43918:SF4">
    <property type="entry name" value="CARBOXYLIC ESTER HYDROLASE"/>
    <property type="match status" value="1"/>
</dbReference>
<evidence type="ECO:0000313" key="6">
    <source>
        <dbReference type="Proteomes" id="UP000799772"/>
    </source>
</evidence>
<dbReference type="OrthoDB" id="408631at2759"/>
<dbReference type="SUPFAM" id="SSF53474">
    <property type="entry name" value="alpha/beta-Hydrolases"/>
    <property type="match status" value="1"/>
</dbReference>
<dbReference type="InterPro" id="IPR002018">
    <property type="entry name" value="CarbesteraseB"/>
</dbReference>
<dbReference type="InterPro" id="IPR050654">
    <property type="entry name" value="AChE-related_enzymes"/>
</dbReference>
<dbReference type="PANTHER" id="PTHR43918">
    <property type="entry name" value="ACETYLCHOLINESTERASE"/>
    <property type="match status" value="1"/>
</dbReference>
<evidence type="ECO:0000256" key="2">
    <source>
        <dbReference type="ARBA" id="ARBA00022801"/>
    </source>
</evidence>
<gene>
    <name evidence="5" type="ORF">NA57DRAFT_41268</name>
</gene>
<dbReference type="Pfam" id="PF00135">
    <property type="entry name" value="COesterase"/>
    <property type="match status" value="1"/>
</dbReference>
<dbReference type="AlphaFoldDB" id="A0A9P4M578"/>
<feature type="domain" description="Carboxylesterase type B" evidence="4">
    <location>
        <begin position="32"/>
        <end position="518"/>
    </location>
</feature>
<keyword evidence="3" id="KW-0732">Signal</keyword>
<organism evidence="5 6">
    <name type="scientific">Rhizodiscina lignyota</name>
    <dbReference type="NCBI Taxonomy" id="1504668"/>
    <lineage>
        <taxon>Eukaryota</taxon>
        <taxon>Fungi</taxon>
        <taxon>Dikarya</taxon>
        <taxon>Ascomycota</taxon>
        <taxon>Pezizomycotina</taxon>
        <taxon>Dothideomycetes</taxon>
        <taxon>Pleosporomycetidae</taxon>
        <taxon>Aulographales</taxon>
        <taxon>Rhizodiscinaceae</taxon>
        <taxon>Rhizodiscina</taxon>
    </lineage>
</organism>
<dbReference type="PROSITE" id="PS00122">
    <property type="entry name" value="CARBOXYLESTERASE_B_1"/>
    <property type="match status" value="1"/>
</dbReference>
<proteinExistence type="inferred from homology"/>
<sequence length="555" mass="62256">MILPAFQSLLLSFFCAVPALAETIQARSTGVPTARTRNGTYGGRYIPEWDQDVFLGMPYAQPPLGDLRFRWPRPLNASFSGVRDASQYGYSCMQYAGEPWGNFNMSEDCLNINVVRPHGAPKQPLPILVWIYGGGLYTGSTADPRYNLSGVVKVSQDMGQPIIAVDMNYRLNMYGFLQTQELFLEGSSNAGLLDQRMALQWVQDNIAAFGGDPRRVVIWGESAGAQSIAFQLLSFNGTNDGLYRGAIMESGGPTGTQLHELGYYSTPFENLTRAVGCWTAEDQLACLRDLSQEALYAGRPSLTWNPLVDGNFLRGFPSQLLVDNNFKKVPLLIGANSDEGTSFNPSPANNASQIFQSFYSWRQYDLSPPTIWKLLELYPNDPCNEPPYYITNCTIFPDRDLQFRRAAAIGGDLVMIAGRRKTAEFYTRAGLDVYSYRFDTRLYNQSAELGVPHFDNTYFSFQNITGWLGPSPKYDADMRLANAVGKAYVRFVYNLDPNPMTNSPDELLPHWPKYDIHHPTNMVPNATWPHVEADTFRKEGIDFINTQYVSRELLA</sequence>
<name>A0A9P4M578_9PEZI</name>
<evidence type="ECO:0000313" key="5">
    <source>
        <dbReference type="EMBL" id="KAF2097525.1"/>
    </source>
</evidence>
<comment type="similarity">
    <text evidence="1 3">Belongs to the type-B carboxylesterase/lipase family.</text>
</comment>
<feature type="signal peptide" evidence="3">
    <location>
        <begin position="1"/>
        <end position="21"/>
    </location>
</feature>
<dbReference type="Proteomes" id="UP000799772">
    <property type="component" value="Unassembled WGS sequence"/>
</dbReference>
<evidence type="ECO:0000259" key="4">
    <source>
        <dbReference type="Pfam" id="PF00135"/>
    </source>
</evidence>
<dbReference type="EMBL" id="ML978128">
    <property type="protein sequence ID" value="KAF2097525.1"/>
    <property type="molecule type" value="Genomic_DNA"/>
</dbReference>
<dbReference type="Gene3D" id="3.40.50.1820">
    <property type="entry name" value="alpha/beta hydrolase"/>
    <property type="match status" value="1"/>
</dbReference>